<protein>
    <submittedName>
        <fullName evidence="1">Uncharacterized protein</fullName>
    </submittedName>
</protein>
<keyword evidence="2" id="KW-1185">Reference proteome</keyword>
<dbReference type="Proteomes" id="UP000494165">
    <property type="component" value="Unassembled WGS sequence"/>
</dbReference>
<evidence type="ECO:0000313" key="1">
    <source>
        <dbReference type="EMBL" id="CAB3376747.1"/>
    </source>
</evidence>
<comment type="caution">
    <text evidence="1">The sequence shown here is derived from an EMBL/GenBank/DDBJ whole genome shotgun (WGS) entry which is preliminary data.</text>
</comment>
<sequence length="68" mass="7496">MFWPGQLNEGANNFLDNIFKFQIVQVGDQLTLNSNLYSRPNTKGSWLATAATRPATKCPSRLPNGPTS</sequence>
<dbReference type="AlphaFoldDB" id="A0A8S1D5G5"/>
<organism evidence="1 2">
    <name type="scientific">Cloeon dipterum</name>
    <dbReference type="NCBI Taxonomy" id="197152"/>
    <lineage>
        <taxon>Eukaryota</taxon>
        <taxon>Metazoa</taxon>
        <taxon>Ecdysozoa</taxon>
        <taxon>Arthropoda</taxon>
        <taxon>Hexapoda</taxon>
        <taxon>Insecta</taxon>
        <taxon>Pterygota</taxon>
        <taxon>Palaeoptera</taxon>
        <taxon>Ephemeroptera</taxon>
        <taxon>Pisciforma</taxon>
        <taxon>Baetidae</taxon>
        <taxon>Cloeon</taxon>
    </lineage>
</organism>
<evidence type="ECO:0000313" key="2">
    <source>
        <dbReference type="Proteomes" id="UP000494165"/>
    </source>
</evidence>
<gene>
    <name evidence="1" type="ORF">CLODIP_2_CD09154</name>
</gene>
<dbReference type="EMBL" id="CADEPI010000132">
    <property type="protein sequence ID" value="CAB3376747.1"/>
    <property type="molecule type" value="Genomic_DNA"/>
</dbReference>
<name>A0A8S1D5G5_9INSE</name>
<proteinExistence type="predicted"/>
<reference evidence="1 2" key="1">
    <citation type="submission" date="2020-04" db="EMBL/GenBank/DDBJ databases">
        <authorList>
            <person name="Alioto T."/>
            <person name="Alioto T."/>
            <person name="Gomez Garrido J."/>
        </authorList>
    </citation>
    <scope>NUCLEOTIDE SEQUENCE [LARGE SCALE GENOMIC DNA]</scope>
</reference>
<accession>A0A8S1D5G5</accession>